<dbReference type="InterPro" id="IPR050958">
    <property type="entry name" value="Cell_Adh-Cytoskel_Orgn"/>
</dbReference>
<dbReference type="InterPro" id="IPR000998">
    <property type="entry name" value="MAM_dom"/>
</dbReference>
<dbReference type="GO" id="GO:0043025">
    <property type="term" value="C:neuronal cell body"/>
    <property type="evidence" value="ECO:0007669"/>
    <property type="project" value="TreeGrafter"/>
</dbReference>
<dbReference type="GO" id="GO:0005886">
    <property type="term" value="C:plasma membrane"/>
    <property type="evidence" value="ECO:0007669"/>
    <property type="project" value="UniProtKB-SubCell"/>
</dbReference>
<dbReference type="PROSITE" id="PS50060">
    <property type="entry name" value="MAM_2"/>
    <property type="match status" value="1"/>
</dbReference>
<feature type="domain" description="Ig-like" evidence="8">
    <location>
        <begin position="278"/>
        <end position="374"/>
    </location>
</feature>
<dbReference type="SMART" id="SM00409">
    <property type="entry name" value="IG"/>
    <property type="match status" value="5"/>
</dbReference>
<dbReference type="CDD" id="cd06263">
    <property type="entry name" value="MAM"/>
    <property type="match status" value="1"/>
</dbReference>
<evidence type="ECO:0000259" key="9">
    <source>
        <dbReference type="PROSITE" id="PS50853"/>
    </source>
</evidence>
<dbReference type="GO" id="GO:0030424">
    <property type="term" value="C:axon"/>
    <property type="evidence" value="ECO:0007669"/>
    <property type="project" value="TreeGrafter"/>
</dbReference>
<feature type="domain" description="Ig-like" evidence="8">
    <location>
        <begin position="180"/>
        <end position="263"/>
    </location>
</feature>
<dbReference type="PROSITE" id="PS50853">
    <property type="entry name" value="FN3"/>
    <property type="match status" value="1"/>
</dbReference>
<feature type="domain" description="Ig-like" evidence="8">
    <location>
        <begin position="473"/>
        <end position="560"/>
    </location>
</feature>
<dbReference type="SMART" id="SM00408">
    <property type="entry name" value="IGc2"/>
    <property type="match status" value="6"/>
</dbReference>
<dbReference type="InterPro" id="IPR036116">
    <property type="entry name" value="FN3_sf"/>
</dbReference>
<accession>A0A8C4R307</accession>
<evidence type="ECO:0000256" key="1">
    <source>
        <dbReference type="ARBA" id="ARBA00004609"/>
    </source>
</evidence>
<dbReference type="Pfam" id="PF07679">
    <property type="entry name" value="I-set"/>
    <property type="match status" value="1"/>
</dbReference>
<keyword evidence="2" id="KW-1003">Cell membrane</keyword>
<evidence type="ECO:0000256" key="4">
    <source>
        <dbReference type="ARBA" id="ARBA00022737"/>
    </source>
</evidence>
<dbReference type="GO" id="GO:0098552">
    <property type="term" value="C:side of membrane"/>
    <property type="evidence" value="ECO:0007669"/>
    <property type="project" value="UniProtKB-KW"/>
</dbReference>
<evidence type="ECO:0000313" key="10">
    <source>
        <dbReference type="Ensembl" id="ENSEBUP00000022953.1"/>
    </source>
</evidence>
<evidence type="ECO:0000256" key="6">
    <source>
        <dbReference type="ARBA" id="ARBA00023319"/>
    </source>
</evidence>
<dbReference type="Gene3D" id="2.60.40.10">
    <property type="entry name" value="Immunoglobulins"/>
    <property type="match status" value="7"/>
</dbReference>
<evidence type="ECO:0000259" key="8">
    <source>
        <dbReference type="PROSITE" id="PS50835"/>
    </source>
</evidence>
<dbReference type="Ensembl" id="ENSEBUT00000023529.1">
    <property type="protein sequence ID" value="ENSEBUP00000022953.1"/>
    <property type="gene ID" value="ENSEBUG00000014136.1"/>
</dbReference>
<dbReference type="InterPro" id="IPR013098">
    <property type="entry name" value="Ig_I-set"/>
</dbReference>
<dbReference type="InterPro" id="IPR013320">
    <property type="entry name" value="ConA-like_dom_sf"/>
</dbReference>
<keyword evidence="3" id="KW-0472">Membrane</keyword>
<protein>
    <recommendedName>
        <fullName evidence="12">MAM domain-containing glycosylphosphatidylinositol anchor protein 1</fullName>
    </recommendedName>
</protein>
<keyword evidence="3" id="KW-0325">Glycoprotein</keyword>
<dbReference type="SMART" id="SM00137">
    <property type="entry name" value="MAM"/>
    <property type="match status" value="1"/>
</dbReference>
<dbReference type="FunFam" id="2.60.40.10:FF:000240">
    <property type="entry name" value="MAM domain containing glycosylphosphatidylinositol anchor 1"/>
    <property type="match status" value="1"/>
</dbReference>
<dbReference type="InterPro" id="IPR003598">
    <property type="entry name" value="Ig_sub2"/>
</dbReference>
<dbReference type="GO" id="GO:0008046">
    <property type="term" value="F:axon guidance receptor activity"/>
    <property type="evidence" value="ECO:0007669"/>
    <property type="project" value="TreeGrafter"/>
</dbReference>
<evidence type="ECO:0000259" key="7">
    <source>
        <dbReference type="PROSITE" id="PS50060"/>
    </source>
</evidence>
<name>A0A8C4R307_EPTBU</name>
<dbReference type="InterPro" id="IPR036179">
    <property type="entry name" value="Ig-like_dom_sf"/>
</dbReference>
<dbReference type="Pfam" id="PF00629">
    <property type="entry name" value="MAM"/>
    <property type="match status" value="1"/>
</dbReference>
<dbReference type="AlphaFoldDB" id="A0A8C4R307"/>
<proteinExistence type="predicted"/>
<feature type="domain" description="MAM" evidence="7">
    <location>
        <begin position="683"/>
        <end position="873"/>
    </location>
</feature>
<keyword evidence="5" id="KW-0449">Lipoprotein</keyword>
<dbReference type="GO" id="GO:0050808">
    <property type="term" value="P:synapse organization"/>
    <property type="evidence" value="ECO:0007669"/>
    <property type="project" value="TreeGrafter"/>
</dbReference>
<comment type="subcellular location">
    <subcellularLocation>
        <location evidence="1">Cell membrane</location>
        <topology evidence="1">Lipid-anchor</topology>
        <topology evidence="1">GPI-anchor</topology>
    </subcellularLocation>
</comment>
<feature type="domain" description="Ig-like" evidence="8">
    <location>
        <begin position="73"/>
        <end position="174"/>
    </location>
</feature>
<evidence type="ECO:0000256" key="5">
    <source>
        <dbReference type="ARBA" id="ARBA00023288"/>
    </source>
</evidence>
<dbReference type="PROSITE" id="PS50835">
    <property type="entry name" value="IG_LIKE"/>
    <property type="match status" value="5"/>
</dbReference>
<feature type="domain" description="Fibronectin type-III" evidence="9">
    <location>
        <begin position="572"/>
        <end position="675"/>
    </location>
</feature>
<dbReference type="CDD" id="cd00096">
    <property type="entry name" value="Ig"/>
    <property type="match status" value="1"/>
</dbReference>
<dbReference type="Proteomes" id="UP000694388">
    <property type="component" value="Unplaced"/>
</dbReference>
<evidence type="ECO:0008006" key="12">
    <source>
        <dbReference type="Google" id="ProtNLM"/>
    </source>
</evidence>
<keyword evidence="4" id="KW-0677">Repeat</keyword>
<dbReference type="GeneTree" id="ENSGT00940000155369"/>
<dbReference type="PANTHER" id="PTHR45080">
    <property type="entry name" value="CONTACTIN 5"/>
    <property type="match status" value="1"/>
</dbReference>
<sequence length="911" mass="102186">MDSDKTCWTCWVRWTKTAGAVQDKKYETTVYNATLRIECIQRLQAGRYYCRADNGIGQPAIKSFRVDVYYLDPPVLTVHQSIGDAKEYYQERTVFLRCSGNSSPPALLTWHRNDRHTLIGDEGVSIYEPLFTQGETKILKLKNLRAQDYAKYSCVASVRQVCGLKDQKASFKLTNRTAAPSIQIRVTDPVIVNPGDLVLLQCEVLGGDPPPRLSWSRVVGELPPDIQVSGGNLTIPRVRLEDAGEFQCSASNNVSGPVRKSISIYVRTLRNGRFWITPDPYHEDDTIKIGREVKISCQVEAVPLEELRFSWLKNGRRLRPSDRIIISKADSELAAGTSSLDIIDLRFTDFGTYTCQAKLANYASPEINIEVNISSSTVPPSVSVPPNRARLRIREGKDAELQCEVHGKPKPVLRWCRIDKDCTDPVETYDGILHLRNVSRTASGVYRCQTSPYNGFNVPPREAQVELEVLYPPPVFPQTLELRQALGRSVSLRCNVERGKGWRPLRYEWRLDGSLLSSARYDAADPNLYEIEKLSNRDYGVYNCSVSNEAGTSSCIFSVNGRAYAPEFYYDTVNPVRSVKPNVYSFLLQWTQKEPEAVDRVTSYRLQYKQIRSGHPRWQGVDVSVPSQIRRGDLLSHTISDLYKPFSYHVRLTPQTLFGDGDSALRLVHYYEAPTLSPQTGDASCSFEDESLCGFRHDPSGNFNWTRRNAEKKNPNTTPNTGPLTDLAGSSKGMLAADVPYSPGGTPAGHYMFIEASRPRKPGDKARLISPIYTLATPSRSGGRQNVFCLFFYYHMYGKHVGSLNVFIRSYGTLGDQPMWSHSNNMGDHWHKANVTITPRGPFQIILEGVRGSGMEGDIAIDDVTVVEGSCAKQSSFYPSPRNSCDMALSHTCCQLYLVALALAYGLMWPR</sequence>
<dbReference type="Pfam" id="PF13927">
    <property type="entry name" value="Ig_3"/>
    <property type="match status" value="4"/>
</dbReference>
<dbReference type="InterPro" id="IPR003961">
    <property type="entry name" value="FN3_dom"/>
</dbReference>
<reference evidence="10" key="1">
    <citation type="submission" date="2025-08" db="UniProtKB">
        <authorList>
            <consortium name="Ensembl"/>
        </authorList>
    </citation>
    <scope>IDENTIFICATION</scope>
</reference>
<keyword evidence="6" id="KW-0393">Immunoglobulin domain</keyword>
<reference evidence="10" key="2">
    <citation type="submission" date="2025-09" db="UniProtKB">
        <authorList>
            <consortium name="Ensembl"/>
        </authorList>
    </citation>
    <scope>IDENTIFICATION</scope>
</reference>
<dbReference type="SUPFAM" id="SSF49899">
    <property type="entry name" value="Concanavalin A-like lectins/glucanases"/>
    <property type="match status" value="1"/>
</dbReference>
<dbReference type="PANTHER" id="PTHR45080:SF35">
    <property type="entry name" value="MAM DOMAIN-CONTAINING GLYCOSYLPHOSPHATIDYLINOSITOL ANCHOR 2"/>
    <property type="match status" value="1"/>
</dbReference>
<keyword evidence="11" id="KW-1185">Reference proteome</keyword>
<organism evidence="10 11">
    <name type="scientific">Eptatretus burgeri</name>
    <name type="common">Inshore hagfish</name>
    <dbReference type="NCBI Taxonomy" id="7764"/>
    <lineage>
        <taxon>Eukaryota</taxon>
        <taxon>Metazoa</taxon>
        <taxon>Chordata</taxon>
        <taxon>Craniata</taxon>
        <taxon>Vertebrata</taxon>
        <taxon>Cyclostomata</taxon>
        <taxon>Myxini</taxon>
        <taxon>Myxiniformes</taxon>
        <taxon>Myxinidae</taxon>
        <taxon>Eptatretinae</taxon>
        <taxon>Eptatretus</taxon>
    </lineage>
</organism>
<dbReference type="InterPro" id="IPR003599">
    <property type="entry name" value="Ig_sub"/>
</dbReference>
<dbReference type="GO" id="GO:0007156">
    <property type="term" value="P:homophilic cell adhesion via plasma membrane adhesion molecules"/>
    <property type="evidence" value="ECO:0007669"/>
    <property type="project" value="TreeGrafter"/>
</dbReference>
<dbReference type="Gene3D" id="2.60.120.200">
    <property type="match status" value="1"/>
</dbReference>
<evidence type="ECO:0000313" key="11">
    <source>
        <dbReference type="Proteomes" id="UP000694388"/>
    </source>
</evidence>
<evidence type="ECO:0000256" key="2">
    <source>
        <dbReference type="ARBA" id="ARBA00022475"/>
    </source>
</evidence>
<evidence type="ECO:0000256" key="3">
    <source>
        <dbReference type="ARBA" id="ARBA00022622"/>
    </source>
</evidence>
<feature type="domain" description="Ig-like" evidence="8">
    <location>
        <begin position="380"/>
        <end position="466"/>
    </location>
</feature>
<dbReference type="SUPFAM" id="SSF49265">
    <property type="entry name" value="Fibronectin type III"/>
    <property type="match status" value="1"/>
</dbReference>
<dbReference type="InterPro" id="IPR007110">
    <property type="entry name" value="Ig-like_dom"/>
</dbReference>
<dbReference type="SUPFAM" id="SSF48726">
    <property type="entry name" value="Immunoglobulin"/>
    <property type="match status" value="6"/>
</dbReference>
<dbReference type="FunFam" id="2.60.40.10:FF:000262">
    <property type="entry name" value="MAM domain containing glycosylphosphatidylinositol anchor 1"/>
    <property type="match status" value="1"/>
</dbReference>
<dbReference type="InterPro" id="IPR013783">
    <property type="entry name" value="Ig-like_fold"/>
</dbReference>
<keyword evidence="3" id="KW-0336">GPI-anchor</keyword>